<feature type="repeat" description="PPR" evidence="2">
    <location>
        <begin position="203"/>
        <end position="237"/>
    </location>
</feature>
<comment type="caution">
    <text evidence="4">The sequence shown here is derived from an EMBL/GenBank/DDBJ whole genome shotgun (WGS) entry which is preliminary data.</text>
</comment>
<feature type="region of interest" description="Disordered" evidence="3">
    <location>
        <begin position="1"/>
        <end position="30"/>
    </location>
</feature>
<dbReference type="NCBIfam" id="TIGR00756">
    <property type="entry name" value="PPR"/>
    <property type="match status" value="6"/>
</dbReference>
<dbReference type="FunFam" id="1.25.40.10:FF:000227">
    <property type="entry name" value="Pentatricopeptide repeat-containing protein At3g13880"/>
    <property type="match status" value="1"/>
</dbReference>
<evidence type="ECO:0000256" key="3">
    <source>
        <dbReference type="SAM" id="MobiDB-lite"/>
    </source>
</evidence>
<feature type="repeat" description="PPR" evidence="2">
    <location>
        <begin position="373"/>
        <end position="407"/>
    </location>
</feature>
<dbReference type="EMBL" id="JBEAFC010000005">
    <property type="protein sequence ID" value="KAL1556861.1"/>
    <property type="molecule type" value="Genomic_DNA"/>
</dbReference>
<dbReference type="FunFam" id="1.25.40.10:FF:000090">
    <property type="entry name" value="Pentatricopeptide repeat-containing protein, chloroplastic"/>
    <property type="match status" value="1"/>
</dbReference>
<protein>
    <submittedName>
        <fullName evidence="4">Pentatricopeptide repeat-containing protein, mitochondrial-like protein</fullName>
    </submittedName>
</protein>
<keyword evidence="5" id="KW-1185">Reference proteome</keyword>
<dbReference type="InterPro" id="IPR046960">
    <property type="entry name" value="PPR_At4g14850-like_plant"/>
</dbReference>
<evidence type="ECO:0000313" key="5">
    <source>
        <dbReference type="Proteomes" id="UP001567538"/>
    </source>
</evidence>
<dbReference type="InterPro" id="IPR011990">
    <property type="entry name" value="TPR-like_helical_dom_sf"/>
</dbReference>
<dbReference type="Proteomes" id="UP001567538">
    <property type="component" value="Unassembled WGS sequence"/>
</dbReference>
<dbReference type="Gene3D" id="1.25.40.10">
    <property type="entry name" value="Tetratricopeptide repeat domain"/>
    <property type="match status" value="5"/>
</dbReference>
<feature type="repeat" description="PPR" evidence="2">
    <location>
        <begin position="447"/>
        <end position="481"/>
    </location>
</feature>
<dbReference type="Pfam" id="PF01535">
    <property type="entry name" value="PPR"/>
    <property type="match status" value="4"/>
</dbReference>
<evidence type="ECO:0000313" key="4">
    <source>
        <dbReference type="EMBL" id="KAL1556861.1"/>
    </source>
</evidence>
<name>A0ABD1HK73_SALDI</name>
<sequence length="699" mass="77192">MYSTHMNHPRIISASPPNPKISLPLSQHSPPPAPSNIFADTLVSLRRCVENQDLKTGSSLHAQLLKSGLHTDVFIANSVLNMYSKCDRIDNARNLFDTMPHTTIVSWTTMMSAYHRSSHLDEAMLLFSRMVEHLNPNEFTLAVLLRACALRGDVNLIEAVHSHAIRSGLLSDSFLRNCLIDAYAKVGMLTTAEKLLLRLCGRDVVSWTCVVSGCIRSGDAERGIALFCRMQEDGVVPNDIAMVTVLQACSEISKYGIMQWIHGLVLKGNWWTSGIVLNSLIEMYSTNGYFNETMRVFRCFCFGGEGLHPSPETMANLLHGCGRLKLGKEIHGYWIKHGFLPCTVAENSLMNMYAAHGFVDSSLLIFRTMAKRDIVSWNTIMKCFVKNAQAVDALRLLHEIHGEGLRESVSPDFVTLLTSLEACSELARIREGWVLHGYSMKTGILCDIFVQNALIDMYAKSGRLDLAECVFEEMHQRDVGSWNSMITAYGVNGDGASAVKVFKELEREGSKKPNAITFTNALSACAHAGLVEEGFAIFHSMEKQCGVSRSMEHYACMVDLLGRAGRVNEAMAFIEKMPMQPGSDIWGALLSACVVVGNVAVAERAGEELAALEPGSSIWRIALANAYAAAGKWEKVAELRGAGRLRKEGGWSSVNVEGSEFDFFAGDTRHPERAMIYDVVECLKFHMRDDGVSDLILLA</sequence>
<organism evidence="4 5">
    <name type="scientific">Salvia divinorum</name>
    <name type="common">Maria pastora</name>
    <name type="synonym">Diviner's sage</name>
    <dbReference type="NCBI Taxonomy" id="28513"/>
    <lineage>
        <taxon>Eukaryota</taxon>
        <taxon>Viridiplantae</taxon>
        <taxon>Streptophyta</taxon>
        <taxon>Embryophyta</taxon>
        <taxon>Tracheophyta</taxon>
        <taxon>Spermatophyta</taxon>
        <taxon>Magnoliopsida</taxon>
        <taxon>eudicotyledons</taxon>
        <taxon>Gunneridae</taxon>
        <taxon>Pentapetalae</taxon>
        <taxon>asterids</taxon>
        <taxon>lamiids</taxon>
        <taxon>Lamiales</taxon>
        <taxon>Lamiaceae</taxon>
        <taxon>Nepetoideae</taxon>
        <taxon>Mentheae</taxon>
        <taxon>Salviinae</taxon>
        <taxon>Salvia</taxon>
        <taxon>Salvia subgen. Calosphace</taxon>
    </lineage>
</organism>
<dbReference type="PANTHER" id="PTHR47926">
    <property type="entry name" value="PENTATRICOPEPTIDE REPEAT-CONTAINING PROTEIN"/>
    <property type="match status" value="1"/>
</dbReference>
<accession>A0ABD1HK73</accession>
<feature type="repeat" description="PPR" evidence="2">
    <location>
        <begin position="103"/>
        <end position="133"/>
    </location>
</feature>
<evidence type="ECO:0000256" key="2">
    <source>
        <dbReference type="PROSITE-ProRule" id="PRU00708"/>
    </source>
</evidence>
<dbReference type="PANTHER" id="PTHR47926:SF513">
    <property type="entry name" value="PENTATRICOPEPTIDE REPEAT-CONTAINING PROTEIN"/>
    <property type="match status" value="1"/>
</dbReference>
<dbReference type="Pfam" id="PF13041">
    <property type="entry name" value="PPR_2"/>
    <property type="match status" value="3"/>
</dbReference>
<dbReference type="PROSITE" id="PS51375">
    <property type="entry name" value="PPR"/>
    <property type="match status" value="4"/>
</dbReference>
<dbReference type="AlphaFoldDB" id="A0ABD1HK73"/>
<keyword evidence="1" id="KW-0677">Repeat</keyword>
<proteinExistence type="predicted"/>
<evidence type="ECO:0000256" key="1">
    <source>
        <dbReference type="ARBA" id="ARBA00022737"/>
    </source>
</evidence>
<dbReference type="InterPro" id="IPR002885">
    <property type="entry name" value="PPR_rpt"/>
</dbReference>
<reference evidence="4 5" key="1">
    <citation type="submission" date="2024-06" db="EMBL/GenBank/DDBJ databases">
        <title>A chromosome level genome sequence of Diviner's sage (Salvia divinorum).</title>
        <authorList>
            <person name="Ford S.A."/>
            <person name="Ro D.-K."/>
            <person name="Ness R.W."/>
            <person name="Phillips M.A."/>
        </authorList>
    </citation>
    <scope>NUCLEOTIDE SEQUENCE [LARGE SCALE GENOMIC DNA]</scope>
    <source>
        <strain evidence="4">SAF-2024a</strain>
        <tissue evidence="4">Leaf</tissue>
    </source>
</reference>
<gene>
    <name evidence="4" type="ORF">AAHA92_12425</name>
</gene>